<organism evidence="2 3">
    <name type="scientific">Brassica napus</name>
    <name type="common">Rape</name>
    <dbReference type="NCBI Taxonomy" id="3708"/>
    <lineage>
        <taxon>Eukaryota</taxon>
        <taxon>Viridiplantae</taxon>
        <taxon>Streptophyta</taxon>
        <taxon>Embryophyta</taxon>
        <taxon>Tracheophyta</taxon>
        <taxon>Spermatophyta</taxon>
        <taxon>Magnoliopsida</taxon>
        <taxon>eudicotyledons</taxon>
        <taxon>Gunneridae</taxon>
        <taxon>Pentapetalae</taxon>
        <taxon>rosids</taxon>
        <taxon>malvids</taxon>
        <taxon>Brassicales</taxon>
        <taxon>Brassicaceae</taxon>
        <taxon>Brassiceae</taxon>
        <taxon>Brassica</taxon>
    </lineage>
</organism>
<reference evidence="2 3" key="1">
    <citation type="submission" date="2021-05" db="EMBL/GenBank/DDBJ databases">
        <title>Genome Assembly of Synthetic Allotetraploid Brassica napus Reveals Homoeologous Exchanges between Subgenomes.</title>
        <authorList>
            <person name="Davis J.T."/>
        </authorList>
    </citation>
    <scope>NUCLEOTIDE SEQUENCE [LARGE SCALE GENOMIC DNA]</scope>
    <source>
        <strain evidence="3">cv. Da-Ae</strain>
        <tissue evidence="2">Seedling</tissue>
    </source>
</reference>
<keyword evidence="1" id="KW-0812">Transmembrane</keyword>
<evidence type="ECO:0000313" key="3">
    <source>
        <dbReference type="Proteomes" id="UP000824890"/>
    </source>
</evidence>
<keyword evidence="1" id="KW-1133">Transmembrane helix</keyword>
<keyword evidence="3" id="KW-1185">Reference proteome</keyword>
<feature type="transmembrane region" description="Helical" evidence="1">
    <location>
        <begin position="12"/>
        <end position="31"/>
    </location>
</feature>
<comment type="caution">
    <text evidence="2">The sequence shown here is derived from an EMBL/GenBank/DDBJ whole genome shotgun (WGS) entry which is preliminary data.</text>
</comment>
<keyword evidence="1" id="KW-0472">Membrane</keyword>
<name>A0ABQ8ESB9_BRANA</name>
<dbReference type="EMBL" id="JAGKQM010000001">
    <property type="protein sequence ID" value="KAH0943476.1"/>
    <property type="molecule type" value="Genomic_DNA"/>
</dbReference>
<proteinExistence type="predicted"/>
<protein>
    <submittedName>
        <fullName evidence="2">Uncharacterized protein</fullName>
    </submittedName>
</protein>
<accession>A0ABQ8ESB9</accession>
<evidence type="ECO:0000313" key="2">
    <source>
        <dbReference type="EMBL" id="KAH0943476.1"/>
    </source>
</evidence>
<evidence type="ECO:0000256" key="1">
    <source>
        <dbReference type="SAM" id="Phobius"/>
    </source>
</evidence>
<gene>
    <name evidence="2" type="ORF">HID58_003113</name>
</gene>
<dbReference type="Proteomes" id="UP000824890">
    <property type="component" value="Unassembled WGS sequence"/>
</dbReference>
<sequence length="118" mass="13643">MRNPPHLLLRGLFSLTLGLFFGYCAVDIYILERKRSGRDLPKRKRKKQRRFMGKSVFARLGFGKRWRSQGKVKMKKTALSALNISTNCMHKDKWGFKALSVHSVLYVVLLHAVTATYT</sequence>